<dbReference type="AlphaFoldDB" id="A0A3A3G0H8"/>
<proteinExistence type="predicted"/>
<dbReference type="NCBIfam" id="TIGR02287">
    <property type="entry name" value="PaaY"/>
    <property type="match status" value="1"/>
</dbReference>
<reference evidence="2" key="1">
    <citation type="submission" date="2018-09" db="EMBL/GenBank/DDBJ databases">
        <authorList>
            <person name="Zhu H."/>
        </authorList>
    </citation>
    <scope>NUCLEOTIDE SEQUENCE [LARGE SCALE GENOMIC DNA]</scope>
    <source>
        <strain evidence="2">K1S02-23</strain>
    </source>
</reference>
<sequence length="200" mass="21425">MLKVYAIDGVTPVVHPSAYVHPSAVLIGDVVIGPRCYIGPLASLRGDFGRIIINEGANIQDTCVLHGFQECDTVVDIDGHVGHGAVLHGCRIERDALVGMNAVVMDDAVIGESSIVGAGAFVKAGMIVPARSLVVGAPARIARSLREDEIAWKRLGTAQYHELTTRSLTSMREVAPLSEVEPDRQRIQTATLNKPKIREA</sequence>
<dbReference type="InterPro" id="IPR001451">
    <property type="entry name" value="Hexapep"/>
</dbReference>
<dbReference type="Gene3D" id="2.160.10.10">
    <property type="entry name" value="Hexapeptide repeat proteins"/>
    <property type="match status" value="1"/>
</dbReference>
<dbReference type="PANTHER" id="PTHR13061:SF29">
    <property type="entry name" value="GAMMA CARBONIC ANHYDRASE-LIKE 1, MITOCHONDRIAL-RELATED"/>
    <property type="match status" value="1"/>
</dbReference>
<comment type="caution">
    <text evidence="1">The sequence shown here is derived from an EMBL/GenBank/DDBJ whole genome shotgun (WGS) entry which is preliminary data.</text>
</comment>
<dbReference type="PANTHER" id="PTHR13061">
    <property type="entry name" value="DYNACTIN SUBUNIT P25"/>
    <property type="match status" value="1"/>
</dbReference>
<dbReference type="InterPro" id="IPR011004">
    <property type="entry name" value="Trimer_LpxA-like_sf"/>
</dbReference>
<name>A0A3A3G0H8_9BURK</name>
<evidence type="ECO:0000313" key="2">
    <source>
        <dbReference type="Proteomes" id="UP000266327"/>
    </source>
</evidence>
<dbReference type="OrthoDB" id="9803036at2"/>
<keyword evidence="2" id="KW-1185">Reference proteome</keyword>
<dbReference type="SUPFAM" id="SSF51161">
    <property type="entry name" value="Trimeric LpxA-like enzymes"/>
    <property type="match status" value="1"/>
</dbReference>
<dbReference type="CDD" id="cd04745">
    <property type="entry name" value="LbH_paaY_like"/>
    <property type="match status" value="1"/>
</dbReference>
<protein>
    <submittedName>
        <fullName evidence="1">Phenylacetic acid degradation protein PaaY</fullName>
    </submittedName>
</protein>
<gene>
    <name evidence="1" type="primary">paaY</name>
    <name evidence="1" type="ORF">D3878_07360</name>
</gene>
<dbReference type="Proteomes" id="UP000266327">
    <property type="component" value="Unassembled WGS sequence"/>
</dbReference>
<dbReference type="RefSeq" id="WP_119784872.1">
    <property type="nucleotide sequence ID" value="NZ_QYUQ01000002.1"/>
</dbReference>
<organism evidence="1 2">
    <name type="scientific">Noviherbaspirillum sedimenti</name>
    <dbReference type="NCBI Taxonomy" id="2320865"/>
    <lineage>
        <taxon>Bacteria</taxon>
        <taxon>Pseudomonadati</taxon>
        <taxon>Pseudomonadota</taxon>
        <taxon>Betaproteobacteria</taxon>
        <taxon>Burkholderiales</taxon>
        <taxon>Oxalobacteraceae</taxon>
        <taxon>Noviherbaspirillum</taxon>
    </lineage>
</organism>
<dbReference type="EMBL" id="QYUQ01000002">
    <property type="protein sequence ID" value="RJG01424.1"/>
    <property type="molecule type" value="Genomic_DNA"/>
</dbReference>
<dbReference type="InterPro" id="IPR050484">
    <property type="entry name" value="Transf_Hexapept/Carb_Anhydrase"/>
</dbReference>
<evidence type="ECO:0000313" key="1">
    <source>
        <dbReference type="EMBL" id="RJG01424.1"/>
    </source>
</evidence>
<accession>A0A3A3G0H8</accession>
<dbReference type="Pfam" id="PF00132">
    <property type="entry name" value="Hexapep"/>
    <property type="match status" value="2"/>
</dbReference>
<dbReference type="InterPro" id="IPR011974">
    <property type="entry name" value="PaaY"/>
</dbReference>